<dbReference type="OrthoDB" id="5588481at2759"/>
<dbReference type="EMBL" id="JANBUH010001196">
    <property type="protein sequence ID" value="KAJ2748129.1"/>
    <property type="molecule type" value="Genomic_DNA"/>
</dbReference>
<dbReference type="AlphaFoldDB" id="A0A9W8GSN2"/>
<sequence length="185" mass="20482">MSRKALAEERRAEMLRLYGERHIVDDSIREITRPANSKLRLLAVEIADRVAKEMERLLNPKSPNKDKADGSIATRTRSRIANTSTSGAATKIAASGNTILTQGVSNLTISAEEPTQLGIDDAQGDYDGSEKDMYDPIRSFITYVARHVKDRLSLSNVSENVRGECRLMLPIEITDYKPKDSDGST</sequence>
<name>A0A9W8GSN2_9FUNG</name>
<evidence type="ECO:0000313" key="3">
    <source>
        <dbReference type="Proteomes" id="UP001140011"/>
    </source>
</evidence>
<accession>A0A9W8GSN2</accession>
<dbReference type="Proteomes" id="UP001140011">
    <property type="component" value="Unassembled WGS sequence"/>
</dbReference>
<reference evidence="2" key="1">
    <citation type="submission" date="2022-07" db="EMBL/GenBank/DDBJ databases">
        <title>Phylogenomic reconstructions and comparative analyses of Kickxellomycotina fungi.</title>
        <authorList>
            <person name="Reynolds N.K."/>
            <person name="Stajich J.E."/>
            <person name="Barry K."/>
            <person name="Grigoriev I.V."/>
            <person name="Crous P."/>
            <person name="Smith M.E."/>
        </authorList>
    </citation>
    <scope>NUCLEOTIDE SEQUENCE</scope>
    <source>
        <strain evidence="2">BCRC 34297</strain>
    </source>
</reference>
<proteinExistence type="predicted"/>
<feature type="compositionally biased region" description="Basic and acidic residues" evidence="1">
    <location>
        <begin position="59"/>
        <end position="69"/>
    </location>
</feature>
<protein>
    <submittedName>
        <fullName evidence="2">Uncharacterized protein</fullName>
    </submittedName>
</protein>
<comment type="caution">
    <text evidence="2">The sequence shown here is derived from an EMBL/GenBank/DDBJ whole genome shotgun (WGS) entry which is preliminary data.</text>
</comment>
<organism evidence="2 3">
    <name type="scientific">Coemansia pectinata</name>
    <dbReference type="NCBI Taxonomy" id="1052879"/>
    <lineage>
        <taxon>Eukaryota</taxon>
        <taxon>Fungi</taxon>
        <taxon>Fungi incertae sedis</taxon>
        <taxon>Zoopagomycota</taxon>
        <taxon>Kickxellomycotina</taxon>
        <taxon>Kickxellomycetes</taxon>
        <taxon>Kickxellales</taxon>
        <taxon>Kickxellaceae</taxon>
        <taxon>Coemansia</taxon>
    </lineage>
</organism>
<evidence type="ECO:0000313" key="2">
    <source>
        <dbReference type="EMBL" id="KAJ2748129.1"/>
    </source>
</evidence>
<gene>
    <name evidence="2" type="ORF">GGI19_006246</name>
</gene>
<feature type="region of interest" description="Disordered" evidence="1">
    <location>
        <begin position="59"/>
        <end position="79"/>
    </location>
</feature>
<keyword evidence="3" id="KW-1185">Reference proteome</keyword>
<evidence type="ECO:0000256" key="1">
    <source>
        <dbReference type="SAM" id="MobiDB-lite"/>
    </source>
</evidence>